<dbReference type="KEGG" id="nnu:104613094"/>
<sequence>MASEQAIRSDLITADRDEVHVEKERVPKMTQHFESLAEKVREPDLGNYDSHSGKVNQAEARFKEGREPFGIAKVGHHGGPLQQSNTGNVDVVAEQGRESQGVAGTTKNEVHSGQGSLTGRVDVGGIKPIGKMESVGKERDSKLAGTRDTQSDEWKESRFSAAEEARGEKQRASSITGDKGGRSEKEQPTAQDMGNYQTIAQQASAEAIRRRAEKLNEKAKELVAMTRQQGVQREAEHGTEKGSITGVTRPEEDQRGYYDDNNKEKSQAQQQGYVGAKDTIAGIGKTAMDYTLQAAAQAKDTTVNVGKSIASSVGEKNAENKDTATQRVQRETTSGPEKSRTTNELTGPEGGQQGHEVHDNNKEKSQQQGYVAAKDTIAGAGKTAMDYSLQVATRAKDTAANVGKSVASYMGEKNAENKERKTESGPEKGPTNEVTSPEEGQQGNDNTTEKSQQVYAAAKDTIAGASKNAMDYTLQGAAKAKDTAVSNGKNIANYVGEKNAENKDASAQRVQRGAQSGEGQQDHDNNEEKSQQGSVAAKDIIAGASKTAMDHTQQAAAIAKDTAVGVSNNIASYVGQMNTGNEDTTTQNVQREDESRPEKGPTSEVTGPEEEGQQGNDNIKDKSQQSYVGAKNTVAAAGKTAMDYTLQAAVKAKDTALIISNSIASYAGEKAAVAKDVTLENSKKVGGLAGQKTVEAKDTAVDTAGRVSKSIASYTGEKAAVAKDVTLESSKKVGGLAGQKAVEAKDAAAKTGWAAARYASEKAALAANAAALYTAKKEIEANQPSETREKFAAMAEGKGGEDQDIATKFKETVGIQSGPTEETKQEEDEGGLLSAVGETVVEIAQCAKDLVIGQEPGDETKHE</sequence>
<feature type="region of interest" description="Disordered" evidence="1">
    <location>
        <begin position="407"/>
        <end position="455"/>
    </location>
</feature>
<dbReference type="GO" id="GO:0009631">
    <property type="term" value="P:cold acclimation"/>
    <property type="evidence" value="ECO:0000318"/>
    <property type="project" value="GO_Central"/>
</dbReference>
<feature type="region of interest" description="Disordered" evidence="1">
    <location>
        <begin position="226"/>
        <end position="274"/>
    </location>
</feature>
<feature type="compositionally biased region" description="Polar residues" evidence="1">
    <location>
        <begin position="102"/>
        <end position="117"/>
    </location>
</feature>
<protein>
    <submittedName>
        <fullName evidence="3">Seed biotin-containing protein SBP65</fullName>
    </submittedName>
</protein>
<feature type="compositionally biased region" description="Polar residues" evidence="1">
    <location>
        <begin position="575"/>
        <end position="589"/>
    </location>
</feature>
<gene>
    <name evidence="3" type="primary">LOC104613094</name>
</gene>
<reference evidence="3" key="1">
    <citation type="submission" date="2025-08" db="UniProtKB">
        <authorList>
            <consortium name="RefSeq"/>
        </authorList>
    </citation>
    <scope>IDENTIFICATION</scope>
</reference>
<evidence type="ECO:0000313" key="2">
    <source>
        <dbReference type="Proteomes" id="UP000189703"/>
    </source>
</evidence>
<feature type="compositionally biased region" description="Polar residues" evidence="1">
    <location>
        <begin position="299"/>
        <end position="311"/>
    </location>
</feature>
<dbReference type="Proteomes" id="UP000189703">
    <property type="component" value="Unplaced"/>
</dbReference>
<feature type="compositionally biased region" description="Basic and acidic residues" evidence="1">
    <location>
        <begin position="413"/>
        <end position="426"/>
    </location>
</feature>
<feature type="region of interest" description="Disordered" evidence="1">
    <location>
        <begin position="298"/>
        <end position="373"/>
    </location>
</feature>
<evidence type="ECO:0000256" key="1">
    <source>
        <dbReference type="SAM" id="MobiDB-lite"/>
    </source>
</evidence>
<organism evidence="2 3">
    <name type="scientific">Nelumbo nucifera</name>
    <name type="common">Sacred lotus</name>
    <dbReference type="NCBI Taxonomy" id="4432"/>
    <lineage>
        <taxon>Eukaryota</taxon>
        <taxon>Viridiplantae</taxon>
        <taxon>Streptophyta</taxon>
        <taxon>Embryophyta</taxon>
        <taxon>Tracheophyta</taxon>
        <taxon>Spermatophyta</taxon>
        <taxon>Magnoliopsida</taxon>
        <taxon>Proteales</taxon>
        <taxon>Nelumbonaceae</taxon>
        <taxon>Nelumbo</taxon>
    </lineage>
</organism>
<feature type="compositionally biased region" description="Polar residues" evidence="1">
    <location>
        <begin position="188"/>
        <end position="204"/>
    </location>
</feature>
<feature type="region of interest" description="Disordered" evidence="1">
    <location>
        <begin position="575"/>
        <end position="625"/>
    </location>
</feature>
<dbReference type="STRING" id="4432.A0A1U8BNR3"/>
<feature type="compositionally biased region" description="Polar residues" evidence="1">
    <location>
        <begin position="432"/>
        <end position="454"/>
    </location>
</feature>
<keyword evidence="2" id="KW-1185">Reference proteome</keyword>
<proteinExistence type="predicted"/>
<dbReference type="GeneID" id="104613094"/>
<evidence type="ECO:0000313" key="3">
    <source>
        <dbReference type="RefSeq" id="XP_010279088.1"/>
    </source>
</evidence>
<name>A0A1U8BNR3_NELNU</name>
<feature type="region of interest" description="Disordered" evidence="1">
    <location>
        <begin position="812"/>
        <end position="831"/>
    </location>
</feature>
<feature type="compositionally biased region" description="Basic and acidic residues" evidence="1">
    <location>
        <begin position="249"/>
        <end position="266"/>
    </location>
</feature>
<feature type="compositionally biased region" description="Basic and acidic residues" evidence="1">
    <location>
        <begin position="355"/>
        <end position="365"/>
    </location>
</feature>
<dbReference type="OrthoDB" id="1907061at2759"/>
<dbReference type="PANTHER" id="PTHR47877">
    <property type="entry name" value="LATE EMBRYOGENESIS ABUNDANT DOMAIN-CONTAINING PROTEIN / LEA DOMAIN-CONTAINING PROTEIN"/>
    <property type="match status" value="1"/>
</dbReference>
<feature type="compositionally biased region" description="Basic and acidic residues" evidence="1">
    <location>
        <begin position="590"/>
        <end position="601"/>
    </location>
</feature>
<feature type="region of interest" description="Disordered" evidence="1">
    <location>
        <begin position="495"/>
        <end position="539"/>
    </location>
</feature>
<dbReference type="eggNOG" id="ENOG502RZ8A">
    <property type="taxonomic scope" value="Eukaryota"/>
</dbReference>
<feature type="compositionally biased region" description="Basic and acidic residues" evidence="1">
    <location>
        <begin position="149"/>
        <end position="171"/>
    </location>
</feature>
<feature type="compositionally biased region" description="Basic and acidic residues" evidence="1">
    <location>
        <begin position="316"/>
        <end position="330"/>
    </location>
</feature>
<accession>A0A1U8BNR3</accession>
<dbReference type="AlphaFoldDB" id="A0A1U8BNR3"/>
<feature type="region of interest" description="Disordered" evidence="1">
    <location>
        <begin position="99"/>
        <end position="212"/>
    </location>
</feature>
<dbReference type="PANTHER" id="PTHR47877:SF3">
    <property type="entry name" value="LATE EMBRYOGENESIS ABUNDANT DOMAIN-CONTAINING PROTEIN _ LEA DOMAIN-CONTAINING PROTEIN"/>
    <property type="match status" value="1"/>
</dbReference>
<dbReference type="RefSeq" id="XP_010279088.1">
    <property type="nucleotide sequence ID" value="XM_010280786.2"/>
</dbReference>
<feature type="compositionally biased region" description="Basic and acidic residues" evidence="1">
    <location>
        <begin position="520"/>
        <end position="530"/>
    </location>
</feature>